<reference evidence="6" key="1">
    <citation type="submission" date="2024-01" db="EMBL/GenBank/DDBJ databases">
        <title>Genome sequence of Mycoplasma ciconiae type strain DSM 25251.</title>
        <authorList>
            <person name="Spergser J."/>
        </authorList>
    </citation>
    <scope>NUCLEOTIDE SEQUENCE [LARGE SCALE GENOMIC DNA]</scope>
    <source>
        <strain evidence="6">DSM 25251</strain>
    </source>
</reference>
<accession>A0ABU7MLB7</accession>
<dbReference type="Pfam" id="PF00831">
    <property type="entry name" value="Ribosomal_L29"/>
    <property type="match status" value="1"/>
</dbReference>
<dbReference type="InterPro" id="IPR036049">
    <property type="entry name" value="Ribosomal_uL29_sf"/>
</dbReference>
<evidence type="ECO:0000256" key="1">
    <source>
        <dbReference type="ARBA" id="ARBA00009254"/>
    </source>
</evidence>
<evidence type="ECO:0000256" key="5">
    <source>
        <dbReference type="HAMAP-Rule" id="MF_00374"/>
    </source>
</evidence>
<gene>
    <name evidence="5 6" type="primary">rpmC</name>
    <name evidence="6" type="ORF">V2E24_01945</name>
</gene>
<dbReference type="EMBL" id="JAZDWZ010000005">
    <property type="protein sequence ID" value="MEE3928330.1"/>
    <property type="molecule type" value="Genomic_DNA"/>
</dbReference>
<dbReference type="SUPFAM" id="SSF46561">
    <property type="entry name" value="Ribosomal protein L29 (L29p)"/>
    <property type="match status" value="1"/>
</dbReference>
<proteinExistence type="inferred from homology"/>
<dbReference type="Proteomes" id="UP001344817">
    <property type="component" value="Unassembled WGS sequence"/>
</dbReference>
<dbReference type="NCBIfam" id="TIGR00012">
    <property type="entry name" value="L29"/>
    <property type="match status" value="1"/>
</dbReference>
<keyword evidence="3 5" id="KW-0687">Ribonucleoprotein</keyword>
<dbReference type="InterPro" id="IPR001854">
    <property type="entry name" value="Ribosomal_uL29"/>
</dbReference>
<evidence type="ECO:0000256" key="2">
    <source>
        <dbReference type="ARBA" id="ARBA00022980"/>
    </source>
</evidence>
<name>A0ABU7MLB7_9BACT</name>
<dbReference type="CDD" id="cd00427">
    <property type="entry name" value="Ribosomal_L29_HIP"/>
    <property type="match status" value="1"/>
</dbReference>
<dbReference type="PANTHER" id="PTHR10916">
    <property type="entry name" value="60S RIBOSOMAL PROTEIN L35/50S RIBOSOMAL PROTEIN L29"/>
    <property type="match status" value="1"/>
</dbReference>
<organism evidence="6 7">
    <name type="scientific">Mycoplasmopsis ciconiae</name>
    <dbReference type="NCBI Taxonomy" id="561067"/>
    <lineage>
        <taxon>Bacteria</taxon>
        <taxon>Bacillati</taxon>
        <taxon>Mycoplasmatota</taxon>
        <taxon>Mycoplasmoidales</taxon>
        <taxon>Metamycoplasmataceae</taxon>
        <taxon>Mycoplasmopsis</taxon>
    </lineage>
</organism>
<dbReference type="HAMAP" id="MF_00374">
    <property type="entry name" value="Ribosomal_uL29"/>
    <property type="match status" value="1"/>
</dbReference>
<dbReference type="InterPro" id="IPR050063">
    <property type="entry name" value="Ribosomal_protein_uL29"/>
</dbReference>
<evidence type="ECO:0000256" key="4">
    <source>
        <dbReference type="ARBA" id="ARBA00035204"/>
    </source>
</evidence>
<evidence type="ECO:0000313" key="7">
    <source>
        <dbReference type="Proteomes" id="UP001344817"/>
    </source>
</evidence>
<dbReference type="InterPro" id="IPR018254">
    <property type="entry name" value="Ribosomal_uL29_CS"/>
</dbReference>
<keyword evidence="7" id="KW-1185">Reference proteome</keyword>
<evidence type="ECO:0000313" key="6">
    <source>
        <dbReference type="EMBL" id="MEE3928330.1"/>
    </source>
</evidence>
<dbReference type="Gene3D" id="1.10.287.310">
    <property type="match status" value="1"/>
</dbReference>
<dbReference type="PROSITE" id="PS00579">
    <property type="entry name" value="RIBOSOMAL_L29"/>
    <property type="match status" value="1"/>
</dbReference>
<evidence type="ECO:0000256" key="3">
    <source>
        <dbReference type="ARBA" id="ARBA00023274"/>
    </source>
</evidence>
<dbReference type="GO" id="GO:0005840">
    <property type="term" value="C:ribosome"/>
    <property type="evidence" value="ECO:0007669"/>
    <property type="project" value="UniProtKB-KW"/>
</dbReference>
<sequence>MLYRDIKAKSKEELVKLANDLKAELWTLRFKNATGSLDQTHKINLLRKDIARVLTALNEKGAK</sequence>
<comment type="caution">
    <text evidence="6">The sequence shown here is derived from an EMBL/GenBank/DDBJ whole genome shotgun (WGS) entry which is preliminary data.</text>
</comment>
<protein>
    <recommendedName>
        <fullName evidence="4 5">Large ribosomal subunit protein uL29</fullName>
    </recommendedName>
</protein>
<dbReference type="PANTHER" id="PTHR10916:SF0">
    <property type="entry name" value="LARGE RIBOSOMAL SUBUNIT PROTEIN UL29C"/>
    <property type="match status" value="1"/>
</dbReference>
<dbReference type="RefSeq" id="WP_330500743.1">
    <property type="nucleotide sequence ID" value="NZ_JAZDWZ010000005.1"/>
</dbReference>
<comment type="similarity">
    <text evidence="1 5">Belongs to the universal ribosomal protein uL29 family.</text>
</comment>
<keyword evidence="2 5" id="KW-0689">Ribosomal protein</keyword>